<dbReference type="EMBL" id="GBXM01091855">
    <property type="protein sequence ID" value="JAH16722.1"/>
    <property type="molecule type" value="Transcribed_RNA"/>
</dbReference>
<reference evidence="1" key="1">
    <citation type="submission" date="2014-11" db="EMBL/GenBank/DDBJ databases">
        <authorList>
            <person name="Amaro Gonzalez C."/>
        </authorList>
    </citation>
    <scope>NUCLEOTIDE SEQUENCE</scope>
</reference>
<dbReference type="AlphaFoldDB" id="A0A0E9QJQ5"/>
<accession>A0A0E9QJQ5</accession>
<organism evidence="1">
    <name type="scientific">Anguilla anguilla</name>
    <name type="common">European freshwater eel</name>
    <name type="synonym">Muraena anguilla</name>
    <dbReference type="NCBI Taxonomy" id="7936"/>
    <lineage>
        <taxon>Eukaryota</taxon>
        <taxon>Metazoa</taxon>
        <taxon>Chordata</taxon>
        <taxon>Craniata</taxon>
        <taxon>Vertebrata</taxon>
        <taxon>Euteleostomi</taxon>
        <taxon>Actinopterygii</taxon>
        <taxon>Neopterygii</taxon>
        <taxon>Teleostei</taxon>
        <taxon>Anguilliformes</taxon>
        <taxon>Anguillidae</taxon>
        <taxon>Anguilla</taxon>
    </lineage>
</organism>
<name>A0A0E9QJQ5_ANGAN</name>
<reference evidence="1" key="2">
    <citation type="journal article" date="2015" name="Fish Shellfish Immunol.">
        <title>Early steps in the European eel (Anguilla anguilla)-Vibrio vulnificus interaction in the gills: Role of the RtxA13 toxin.</title>
        <authorList>
            <person name="Callol A."/>
            <person name="Pajuelo D."/>
            <person name="Ebbesson L."/>
            <person name="Teles M."/>
            <person name="MacKenzie S."/>
            <person name="Amaro C."/>
        </authorList>
    </citation>
    <scope>NUCLEOTIDE SEQUENCE</scope>
</reference>
<sequence length="43" mass="5135">MSRRESESEQPLKYPGWIHARRKVDCFLLCTRQTVRGRPVSLF</sequence>
<proteinExistence type="predicted"/>
<evidence type="ECO:0000313" key="1">
    <source>
        <dbReference type="EMBL" id="JAH16722.1"/>
    </source>
</evidence>
<protein>
    <submittedName>
        <fullName evidence="1">Uncharacterized protein</fullName>
    </submittedName>
</protein>